<evidence type="ECO:0000256" key="6">
    <source>
        <dbReference type="SAM" id="MobiDB-lite"/>
    </source>
</evidence>
<dbReference type="PROSITE" id="PS50157">
    <property type="entry name" value="ZINC_FINGER_C2H2_2"/>
    <property type="match status" value="1"/>
</dbReference>
<evidence type="ECO:0000313" key="8">
    <source>
        <dbReference type="EMBL" id="VVD02535.1"/>
    </source>
</evidence>
<gene>
    <name evidence="8" type="ORF">LSINAPIS_LOCUS12727</name>
</gene>
<dbReference type="GO" id="GO:0000785">
    <property type="term" value="C:chromatin"/>
    <property type="evidence" value="ECO:0007669"/>
    <property type="project" value="TreeGrafter"/>
</dbReference>
<dbReference type="SUPFAM" id="SSF57667">
    <property type="entry name" value="beta-beta-alpha zinc fingers"/>
    <property type="match status" value="1"/>
</dbReference>
<dbReference type="AlphaFoldDB" id="A0A5E4QWF8"/>
<evidence type="ECO:0000313" key="9">
    <source>
        <dbReference type="Proteomes" id="UP000324832"/>
    </source>
</evidence>
<dbReference type="EMBL" id="FZQP02006111">
    <property type="protein sequence ID" value="VVD02535.1"/>
    <property type="molecule type" value="Genomic_DNA"/>
</dbReference>
<dbReference type="GO" id="GO:0005667">
    <property type="term" value="C:transcription regulator complex"/>
    <property type="evidence" value="ECO:0007669"/>
    <property type="project" value="TreeGrafter"/>
</dbReference>
<proteinExistence type="predicted"/>
<accession>A0A5E4QWF8</accession>
<keyword evidence="4" id="KW-0862">Zinc</keyword>
<feature type="region of interest" description="Disordered" evidence="6">
    <location>
        <begin position="80"/>
        <end position="103"/>
    </location>
</feature>
<reference evidence="8 9" key="1">
    <citation type="submission" date="2017-07" db="EMBL/GenBank/DDBJ databases">
        <authorList>
            <person name="Talla V."/>
            <person name="Backstrom N."/>
        </authorList>
    </citation>
    <scope>NUCLEOTIDE SEQUENCE [LARGE SCALE GENOMIC DNA]</scope>
</reference>
<keyword evidence="9" id="KW-1185">Reference proteome</keyword>
<evidence type="ECO:0000256" key="4">
    <source>
        <dbReference type="ARBA" id="ARBA00022833"/>
    </source>
</evidence>
<dbReference type="GO" id="GO:0000981">
    <property type="term" value="F:DNA-binding transcription factor activity, RNA polymerase II-specific"/>
    <property type="evidence" value="ECO:0007669"/>
    <property type="project" value="TreeGrafter"/>
</dbReference>
<feature type="compositionally biased region" description="Polar residues" evidence="6">
    <location>
        <begin position="89"/>
        <end position="103"/>
    </location>
</feature>
<dbReference type="PANTHER" id="PTHR14003">
    <property type="entry name" value="TRANSCRIPTIONAL REPRESSOR PROTEIN YY"/>
    <property type="match status" value="1"/>
</dbReference>
<keyword evidence="2" id="KW-0677">Repeat</keyword>
<protein>
    <recommendedName>
        <fullName evidence="7">C2H2-type domain-containing protein</fullName>
    </recommendedName>
</protein>
<keyword evidence="3 5" id="KW-0863">Zinc-finger</keyword>
<dbReference type="PANTHER" id="PTHR14003:SF19">
    <property type="entry name" value="YY2 TRANSCRIPTION FACTOR"/>
    <property type="match status" value="1"/>
</dbReference>
<dbReference type="Proteomes" id="UP000324832">
    <property type="component" value="Unassembled WGS sequence"/>
</dbReference>
<name>A0A5E4QWF8_9NEOP</name>
<organism evidence="8 9">
    <name type="scientific">Leptidea sinapis</name>
    <dbReference type="NCBI Taxonomy" id="189913"/>
    <lineage>
        <taxon>Eukaryota</taxon>
        <taxon>Metazoa</taxon>
        <taxon>Ecdysozoa</taxon>
        <taxon>Arthropoda</taxon>
        <taxon>Hexapoda</taxon>
        <taxon>Insecta</taxon>
        <taxon>Pterygota</taxon>
        <taxon>Neoptera</taxon>
        <taxon>Endopterygota</taxon>
        <taxon>Lepidoptera</taxon>
        <taxon>Glossata</taxon>
        <taxon>Ditrysia</taxon>
        <taxon>Papilionoidea</taxon>
        <taxon>Pieridae</taxon>
        <taxon>Dismorphiinae</taxon>
        <taxon>Leptidea</taxon>
    </lineage>
</organism>
<dbReference type="GO" id="GO:0008270">
    <property type="term" value="F:zinc ion binding"/>
    <property type="evidence" value="ECO:0007669"/>
    <property type="project" value="UniProtKB-KW"/>
</dbReference>
<evidence type="ECO:0000256" key="2">
    <source>
        <dbReference type="ARBA" id="ARBA00022737"/>
    </source>
</evidence>
<dbReference type="InterPro" id="IPR036236">
    <property type="entry name" value="Znf_C2H2_sf"/>
</dbReference>
<dbReference type="Gene3D" id="3.30.160.60">
    <property type="entry name" value="Classic Zinc Finger"/>
    <property type="match status" value="1"/>
</dbReference>
<sequence>MLLHASSARAALTRPASVACDQVHRGVRSSKDVVCEVCGKKFMLVHTGEKPFVCGVRGCGARFRLREGLRLHGRVHSGERPCTRAASRTYVTSAQRRSPSPTP</sequence>
<evidence type="ECO:0000256" key="5">
    <source>
        <dbReference type="PROSITE-ProRule" id="PRU00042"/>
    </source>
</evidence>
<dbReference type="GO" id="GO:0031519">
    <property type="term" value="C:PcG protein complex"/>
    <property type="evidence" value="ECO:0007669"/>
    <property type="project" value="TreeGrafter"/>
</dbReference>
<dbReference type="PROSITE" id="PS00028">
    <property type="entry name" value="ZINC_FINGER_C2H2_1"/>
    <property type="match status" value="1"/>
</dbReference>
<evidence type="ECO:0000256" key="1">
    <source>
        <dbReference type="ARBA" id="ARBA00022723"/>
    </source>
</evidence>
<feature type="domain" description="C2H2-type" evidence="7">
    <location>
        <begin position="52"/>
        <end position="81"/>
    </location>
</feature>
<dbReference type="GO" id="GO:0000978">
    <property type="term" value="F:RNA polymerase II cis-regulatory region sequence-specific DNA binding"/>
    <property type="evidence" value="ECO:0007669"/>
    <property type="project" value="TreeGrafter"/>
</dbReference>
<dbReference type="InterPro" id="IPR013087">
    <property type="entry name" value="Znf_C2H2_type"/>
</dbReference>
<evidence type="ECO:0000259" key="7">
    <source>
        <dbReference type="PROSITE" id="PS50157"/>
    </source>
</evidence>
<keyword evidence="1" id="KW-0479">Metal-binding</keyword>
<evidence type="ECO:0000256" key="3">
    <source>
        <dbReference type="ARBA" id="ARBA00022771"/>
    </source>
</evidence>